<dbReference type="AlphaFoldDB" id="A0A385TP06"/>
<keyword evidence="2" id="KW-1185">Reference proteome</keyword>
<name>A0A385TP06_PAELA</name>
<dbReference type="InterPro" id="IPR043519">
    <property type="entry name" value="NT_sf"/>
</dbReference>
<evidence type="ECO:0000313" key="2">
    <source>
        <dbReference type="Proteomes" id="UP000266552"/>
    </source>
</evidence>
<sequence length="196" mass="22096">MTLNDLPELEEALATAIHKLNQAPVVWLLGGSCCLLLQGVELGKPPRDIDIYADAAGIQPLHETLALQAVDAPRLDQEGIYSSILSHYEIEKVPIELVGGFEVNSEGSSYRVEIDQLLYPAAPARHIRDVTVRLMPLSHELVFNVLRNRQDRYDAIAEAMLRDMNQHLPLLQELLSRNRLNEEHRMVLKRLIGLQP</sequence>
<dbReference type="Gene3D" id="3.30.460.40">
    <property type="match status" value="1"/>
</dbReference>
<reference evidence="1 2" key="1">
    <citation type="submission" date="2018-09" db="EMBL/GenBank/DDBJ databases">
        <title>Genome Sequence of Paenibacillus lautus Strain E7593-69, Azo Dye-Degrading Bacteria, Isolated from Commercial Tattoo Inks.</title>
        <authorList>
            <person name="Nho S.W."/>
            <person name="Kim S.-J."/>
            <person name="Kweon O."/>
            <person name="Cerniglia C.E."/>
        </authorList>
    </citation>
    <scope>NUCLEOTIDE SEQUENCE [LARGE SCALE GENOMIC DNA]</scope>
    <source>
        <strain evidence="1 2">E7593-69</strain>
    </source>
</reference>
<dbReference type="RefSeq" id="WP_119849009.1">
    <property type="nucleotide sequence ID" value="NZ_CP032412.1"/>
</dbReference>
<dbReference type="SUPFAM" id="SSF81301">
    <property type="entry name" value="Nucleotidyltransferase"/>
    <property type="match status" value="1"/>
</dbReference>
<gene>
    <name evidence="1" type="ORF">D5F53_18710</name>
</gene>
<dbReference type="KEGG" id="plw:D5F53_18710"/>
<dbReference type="Proteomes" id="UP000266552">
    <property type="component" value="Chromosome"/>
</dbReference>
<organism evidence="1 2">
    <name type="scientific">Paenibacillus lautus</name>
    <name type="common">Bacillus lautus</name>
    <dbReference type="NCBI Taxonomy" id="1401"/>
    <lineage>
        <taxon>Bacteria</taxon>
        <taxon>Bacillati</taxon>
        <taxon>Bacillota</taxon>
        <taxon>Bacilli</taxon>
        <taxon>Bacillales</taxon>
        <taxon>Paenibacillaceae</taxon>
        <taxon>Paenibacillus</taxon>
    </lineage>
</organism>
<accession>A0A385TP06</accession>
<proteinExistence type="predicted"/>
<evidence type="ECO:0000313" key="1">
    <source>
        <dbReference type="EMBL" id="AYB45191.1"/>
    </source>
</evidence>
<dbReference type="EMBL" id="CP032412">
    <property type="protein sequence ID" value="AYB45191.1"/>
    <property type="molecule type" value="Genomic_DNA"/>
</dbReference>
<protein>
    <submittedName>
        <fullName evidence="1">Uncharacterized protein</fullName>
    </submittedName>
</protein>